<feature type="domain" description="LIM zinc-binding" evidence="13">
    <location>
        <begin position="56"/>
        <end position="126"/>
    </location>
</feature>
<dbReference type="SMART" id="SM00132">
    <property type="entry name" value="LIM"/>
    <property type="match status" value="2"/>
</dbReference>
<dbReference type="InterPro" id="IPR050453">
    <property type="entry name" value="LIM_Homeobox_TF"/>
</dbReference>
<feature type="region of interest" description="Disordered" evidence="12">
    <location>
        <begin position="236"/>
        <end position="269"/>
    </location>
</feature>
<dbReference type="PANTHER" id="PTHR24208:SF170">
    <property type="entry name" value="MECHANOSENSORY PROTEIN 3"/>
    <property type="match status" value="1"/>
</dbReference>
<evidence type="ECO:0000256" key="12">
    <source>
        <dbReference type="SAM" id="MobiDB-lite"/>
    </source>
</evidence>
<dbReference type="CDD" id="cd00086">
    <property type="entry name" value="homeodomain"/>
    <property type="match status" value="1"/>
</dbReference>
<evidence type="ECO:0000313" key="16">
    <source>
        <dbReference type="WBParaSite" id="PTRK_0000261900.1"/>
    </source>
</evidence>
<dbReference type="AlphaFoldDB" id="A0A0N4Z677"/>
<keyword evidence="8 9" id="KW-0539">Nucleus</keyword>
<feature type="compositionally biased region" description="Polar residues" evidence="12">
    <location>
        <begin position="251"/>
        <end position="269"/>
    </location>
</feature>
<dbReference type="InterPro" id="IPR017970">
    <property type="entry name" value="Homeobox_CS"/>
</dbReference>
<keyword evidence="6 9" id="KW-0238">DNA-binding</keyword>
<dbReference type="PANTHER" id="PTHR24208">
    <property type="entry name" value="LIM/HOMEOBOX PROTEIN LHX"/>
    <property type="match status" value="1"/>
</dbReference>
<evidence type="ECO:0000256" key="5">
    <source>
        <dbReference type="ARBA" id="ARBA00023038"/>
    </source>
</evidence>
<dbReference type="InterPro" id="IPR001781">
    <property type="entry name" value="Znf_LIM"/>
</dbReference>
<dbReference type="InterPro" id="IPR001356">
    <property type="entry name" value="HD"/>
</dbReference>
<evidence type="ECO:0000256" key="10">
    <source>
        <dbReference type="PROSITE-ProRule" id="PRU00125"/>
    </source>
</evidence>
<dbReference type="Pfam" id="PF00412">
    <property type="entry name" value="LIM"/>
    <property type="match status" value="1"/>
</dbReference>
<keyword evidence="5 10" id="KW-0440">LIM domain</keyword>
<dbReference type="GO" id="GO:0005634">
    <property type="term" value="C:nucleus"/>
    <property type="evidence" value="ECO:0007669"/>
    <property type="project" value="UniProtKB-SubCell"/>
</dbReference>
<feature type="domain" description="Homeobox" evidence="14">
    <location>
        <begin position="303"/>
        <end position="363"/>
    </location>
</feature>
<dbReference type="PROSITE" id="PS50023">
    <property type="entry name" value="LIM_DOMAIN_2"/>
    <property type="match status" value="1"/>
</dbReference>
<evidence type="ECO:0000256" key="9">
    <source>
        <dbReference type="PROSITE-ProRule" id="PRU00108"/>
    </source>
</evidence>
<evidence type="ECO:0000256" key="2">
    <source>
        <dbReference type="ARBA" id="ARBA00022723"/>
    </source>
</evidence>
<keyword evidence="7 9" id="KW-0371">Homeobox</keyword>
<evidence type="ECO:0000256" key="8">
    <source>
        <dbReference type="ARBA" id="ARBA00023242"/>
    </source>
</evidence>
<dbReference type="Pfam" id="PF00046">
    <property type="entry name" value="Homeodomain"/>
    <property type="match status" value="1"/>
</dbReference>
<dbReference type="GO" id="GO:0000981">
    <property type="term" value="F:DNA-binding transcription factor activity, RNA polymerase II-specific"/>
    <property type="evidence" value="ECO:0007669"/>
    <property type="project" value="InterPro"/>
</dbReference>
<dbReference type="Proteomes" id="UP000038045">
    <property type="component" value="Unplaced"/>
</dbReference>
<evidence type="ECO:0000256" key="3">
    <source>
        <dbReference type="ARBA" id="ARBA00022737"/>
    </source>
</evidence>
<dbReference type="Gene3D" id="1.10.10.60">
    <property type="entry name" value="Homeodomain-like"/>
    <property type="match status" value="1"/>
</dbReference>
<dbReference type="WBParaSite" id="PTRK_0000261900.1">
    <property type="protein sequence ID" value="PTRK_0000261900.1"/>
    <property type="gene ID" value="PTRK_0000261900"/>
</dbReference>
<evidence type="ECO:0000256" key="7">
    <source>
        <dbReference type="ARBA" id="ARBA00023155"/>
    </source>
</evidence>
<evidence type="ECO:0000256" key="4">
    <source>
        <dbReference type="ARBA" id="ARBA00022833"/>
    </source>
</evidence>
<dbReference type="SUPFAM" id="SSF46689">
    <property type="entry name" value="Homeodomain-like"/>
    <property type="match status" value="1"/>
</dbReference>
<dbReference type="PROSITE" id="PS50071">
    <property type="entry name" value="HOMEOBOX_2"/>
    <property type="match status" value="1"/>
</dbReference>
<name>A0A0N4Z677_PARTI</name>
<dbReference type="GO" id="GO:0046872">
    <property type="term" value="F:metal ion binding"/>
    <property type="evidence" value="ECO:0007669"/>
    <property type="project" value="UniProtKB-KW"/>
</dbReference>
<comment type="subcellular location">
    <subcellularLocation>
        <location evidence="1 9 11">Nucleus</location>
    </subcellularLocation>
</comment>
<evidence type="ECO:0000256" key="1">
    <source>
        <dbReference type="ARBA" id="ARBA00004123"/>
    </source>
</evidence>
<evidence type="ECO:0000256" key="11">
    <source>
        <dbReference type="RuleBase" id="RU000682"/>
    </source>
</evidence>
<accession>A0A0N4Z677</accession>
<keyword evidence="2 10" id="KW-0479">Metal-binding</keyword>
<keyword evidence="3" id="KW-0677">Repeat</keyword>
<evidence type="ECO:0000256" key="6">
    <source>
        <dbReference type="ARBA" id="ARBA00023125"/>
    </source>
</evidence>
<feature type="compositionally biased region" description="Low complexity" evidence="12">
    <location>
        <begin position="236"/>
        <end position="250"/>
    </location>
</feature>
<dbReference type="InterPro" id="IPR009057">
    <property type="entry name" value="Homeodomain-like_sf"/>
</dbReference>
<dbReference type="SMART" id="SM00389">
    <property type="entry name" value="HOX"/>
    <property type="match status" value="1"/>
</dbReference>
<evidence type="ECO:0000259" key="14">
    <source>
        <dbReference type="PROSITE" id="PS50071"/>
    </source>
</evidence>
<feature type="DNA-binding region" description="Homeobox" evidence="9">
    <location>
        <begin position="305"/>
        <end position="364"/>
    </location>
</feature>
<dbReference type="Gene3D" id="2.10.110.10">
    <property type="entry name" value="Cysteine Rich Protein"/>
    <property type="match status" value="2"/>
</dbReference>
<keyword evidence="4 10" id="KW-0862">Zinc</keyword>
<protein>
    <submittedName>
        <fullName evidence="16">Homeobox domain-containing protein</fullName>
    </submittedName>
</protein>
<evidence type="ECO:0000313" key="15">
    <source>
        <dbReference type="Proteomes" id="UP000038045"/>
    </source>
</evidence>
<sequence length="458" mass="52867">MSTIFEEYFVDRKPLEAISQVVDSIGNDSIKLYSNIEIKKEFSDQTTKKKDISSNQTCSGCNRKIYDKNFLAISSTNSTLQNDMTYYHDSCLRCWTCCIKLETSCSCFWKNNKVYCKNHYFKEFSPYKCNGCGEGLSKTDIVFKVNYNTDSNFFGTNEIYTKNEIQSYIKLYYHPKCHQCFYCSKPLLEGDKFGFNVNFEGQSKKTNGIINITCEEHIYCKENKFSIKEEVKDNNASSSFKKKNNVSSKNDTLTNKSSGRTSNLKKNSLSPHSVISTLPPILQYPFEMYTYGEMCSDDTNSLLKRRGPRTTIKQSQLDVLNTIFINTPKPSKHARAKLSLETGLSMRVIQVWFQNRRSKERRLKHLCNFLRHYERGPPCADNQMEINGYSDGSDNQEIKEFTSEEAYNNMFMDLNNLSPNSSTSGNITNLELNAFCDDIEYEYETSGNNEVMSDEEEF</sequence>
<dbReference type="GO" id="GO:0000977">
    <property type="term" value="F:RNA polymerase II transcription regulatory region sequence-specific DNA binding"/>
    <property type="evidence" value="ECO:0007669"/>
    <property type="project" value="TreeGrafter"/>
</dbReference>
<organism evidence="15 16">
    <name type="scientific">Parastrongyloides trichosuri</name>
    <name type="common">Possum-specific nematode worm</name>
    <dbReference type="NCBI Taxonomy" id="131310"/>
    <lineage>
        <taxon>Eukaryota</taxon>
        <taxon>Metazoa</taxon>
        <taxon>Ecdysozoa</taxon>
        <taxon>Nematoda</taxon>
        <taxon>Chromadorea</taxon>
        <taxon>Rhabditida</taxon>
        <taxon>Tylenchina</taxon>
        <taxon>Panagrolaimomorpha</taxon>
        <taxon>Strongyloidoidea</taxon>
        <taxon>Strongyloididae</taxon>
        <taxon>Parastrongyloides</taxon>
    </lineage>
</organism>
<reference evidence="16" key="1">
    <citation type="submission" date="2017-02" db="UniProtKB">
        <authorList>
            <consortium name="WormBaseParasite"/>
        </authorList>
    </citation>
    <scope>IDENTIFICATION</scope>
</reference>
<evidence type="ECO:0000259" key="13">
    <source>
        <dbReference type="PROSITE" id="PS50023"/>
    </source>
</evidence>
<dbReference type="STRING" id="131310.A0A0N4Z677"/>
<keyword evidence="15" id="KW-1185">Reference proteome</keyword>
<dbReference type="GO" id="GO:0030182">
    <property type="term" value="P:neuron differentiation"/>
    <property type="evidence" value="ECO:0007669"/>
    <property type="project" value="TreeGrafter"/>
</dbReference>
<dbReference type="PROSITE" id="PS00027">
    <property type="entry name" value="HOMEOBOX_1"/>
    <property type="match status" value="1"/>
</dbReference>
<proteinExistence type="predicted"/>